<proteinExistence type="inferred from homology"/>
<comment type="function">
    <text evidence="1 6">Required for the transposition of the insertion element.</text>
</comment>
<dbReference type="Proteomes" id="UP001224359">
    <property type="component" value="Unassembled WGS sequence"/>
</dbReference>
<accession>A0ABT9VAR0</accession>
<protein>
    <recommendedName>
        <fullName evidence="6">Mutator family transposase</fullName>
    </recommendedName>
</protein>
<dbReference type="Pfam" id="PF00872">
    <property type="entry name" value="Transposase_mut"/>
    <property type="match status" value="1"/>
</dbReference>
<comment type="caution">
    <text evidence="7">The sequence shown here is derived from an EMBL/GenBank/DDBJ whole genome shotgun (WGS) entry which is preliminary data.</text>
</comment>
<evidence type="ECO:0000313" key="8">
    <source>
        <dbReference type="Proteomes" id="UP001224359"/>
    </source>
</evidence>
<keyword evidence="8" id="KW-1185">Reference proteome</keyword>
<evidence type="ECO:0000256" key="5">
    <source>
        <dbReference type="ARBA" id="ARBA00023172"/>
    </source>
</evidence>
<comment type="similarity">
    <text evidence="2 6">Belongs to the transposase mutator family.</text>
</comment>
<dbReference type="InterPro" id="IPR001207">
    <property type="entry name" value="Transposase_mutator"/>
</dbReference>
<feature type="non-terminal residue" evidence="7">
    <location>
        <position position="1"/>
    </location>
</feature>
<evidence type="ECO:0000313" key="7">
    <source>
        <dbReference type="EMBL" id="MDQ0158051.1"/>
    </source>
</evidence>
<evidence type="ECO:0000256" key="3">
    <source>
        <dbReference type="ARBA" id="ARBA00022578"/>
    </source>
</evidence>
<dbReference type="PANTHER" id="PTHR33217:SF7">
    <property type="entry name" value="TRANSPOSASE FOR INSERTION SEQUENCE ELEMENT IS1081"/>
    <property type="match status" value="1"/>
</dbReference>
<keyword evidence="4 6" id="KW-0238">DNA-binding</keyword>
<reference evidence="7 8" key="1">
    <citation type="submission" date="2023-07" db="EMBL/GenBank/DDBJ databases">
        <title>Genomic Encyclopedia of Type Strains, Phase IV (KMG-IV): sequencing the most valuable type-strain genomes for metagenomic binning, comparative biology and taxonomic classification.</title>
        <authorList>
            <person name="Goeker M."/>
        </authorList>
    </citation>
    <scope>NUCLEOTIDE SEQUENCE [LARGE SCALE GENOMIC DNA]</scope>
    <source>
        <strain evidence="7 8">DSM 16460</strain>
    </source>
</reference>
<keyword evidence="5 6" id="KW-0233">DNA recombination</keyword>
<dbReference type="RefSeq" id="WP_306973452.1">
    <property type="nucleotide sequence ID" value="NZ_JAUSTQ010000001.1"/>
</dbReference>
<evidence type="ECO:0000256" key="2">
    <source>
        <dbReference type="ARBA" id="ARBA00010961"/>
    </source>
</evidence>
<keyword evidence="6" id="KW-0814">Transposable element</keyword>
<organism evidence="7 8">
    <name type="scientific">Alkalibacillus salilacus</name>
    <dbReference type="NCBI Taxonomy" id="284582"/>
    <lineage>
        <taxon>Bacteria</taxon>
        <taxon>Bacillati</taxon>
        <taxon>Bacillota</taxon>
        <taxon>Bacilli</taxon>
        <taxon>Bacillales</taxon>
        <taxon>Bacillaceae</taxon>
        <taxon>Alkalibacillus</taxon>
    </lineage>
</organism>
<dbReference type="EMBL" id="JAUSTQ010000001">
    <property type="protein sequence ID" value="MDQ0158051.1"/>
    <property type="molecule type" value="Genomic_DNA"/>
</dbReference>
<dbReference type="PANTHER" id="PTHR33217">
    <property type="entry name" value="TRANSPOSASE FOR INSERTION SEQUENCE ELEMENT IS1081"/>
    <property type="match status" value="1"/>
</dbReference>
<gene>
    <name evidence="7" type="ORF">J2S77_000001</name>
</gene>
<evidence type="ECO:0000256" key="6">
    <source>
        <dbReference type="RuleBase" id="RU365089"/>
    </source>
</evidence>
<keyword evidence="3 6" id="KW-0815">Transposition</keyword>
<sequence length="136" mass="15997">KRNIIVKMPKEGKKEAIKLLKQIFDASSQKEARQLKDQFLDDYGDQPSFQKACEVLDEGFEDAIQYLGDAIPENFKTHVRSTNSLERLNQEVRRREKIIRIFPNTQSAFRLVGATLMAYEEIIKHNPKKFRIWENK</sequence>
<evidence type="ECO:0000256" key="1">
    <source>
        <dbReference type="ARBA" id="ARBA00002190"/>
    </source>
</evidence>
<name>A0ABT9VAR0_9BACI</name>
<evidence type="ECO:0000256" key="4">
    <source>
        <dbReference type="ARBA" id="ARBA00023125"/>
    </source>
</evidence>